<dbReference type="EMBL" id="LT859958">
    <property type="protein sequence ID" value="SMX53981.1"/>
    <property type="molecule type" value="Genomic_DNA"/>
</dbReference>
<protein>
    <submittedName>
        <fullName evidence="1">Uncharacterized protein</fullName>
    </submittedName>
</protein>
<keyword evidence="2" id="KW-1185">Reference proteome</keyword>
<name>A0A1Y6K2U3_9CHLR</name>
<reference evidence="2" key="1">
    <citation type="submission" date="2017-05" db="EMBL/GenBank/DDBJ databases">
        <authorList>
            <person name="Kirkegaard R."/>
            <person name="Mcilroy J S."/>
        </authorList>
    </citation>
    <scope>NUCLEOTIDE SEQUENCE [LARGE SCALE GENOMIC DNA]</scope>
</reference>
<evidence type="ECO:0000313" key="1">
    <source>
        <dbReference type="EMBL" id="SMX53981.1"/>
    </source>
</evidence>
<dbReference type="KEGG" id="abat:CFX1CAM_0916"/>
<gene>
    <name evidence="1" type="ORF">CFX1CAM_0916</name>
</gene>
<dbReference type="Proteomes" id="UP000195514">
    <property type="component" value="Chromosome I"/>
</dbReference>
<accession>A0A1Y6K2U3</accession>
<evidence type="ECO:0000313" key="2">
    <source>
        <dbReference type="Proteomes" id="UP000195514"/>
    </source>
</evidence>
<sequence>MNLYLISIKINVLMEEMFHYFQPLKNHKLKAESSVEELKQKQCYIYEIVN</sequence>
<proteinExistence type="predicted"/>
<organism evidence="1 2">
    <name type="scientific">Candidatus Brevifilum fermentans</name>
    <dbReference type="NCBI Taxonomy" id="1986204"/>
    <lineage>
        <taxon>Bacteria</taxon>
        <taxon>Bacillati</taxon>
        <taxon>Chloroflexota</taxon>
        <taxon>Anaerolineae</taxon>
        <taxon>Anaerolineales</taxon>
        <taxon>Anaerolineaceae</taxon>
        <taxon>Candidatus Brevifilum</taxon>
    </lineage>
</organism>
<dbReference type="AlphaFoldDB" id="A0A1Y6K2U3"/>